<evidence type="ECO:0000313" key="2">
    <source>
        <dbReference type="EMBL" id="KAI1608873.1"/>
    </source>
</evidence>
<feature type="region of interest" description="Disordered" evidence="1">
    <location>
        <begin position="230"/>
        <end position="380"/>
    </location>
</feature>
<sequence length="730" mass="81906">MSRRSARLSAFAVADNNNQHAEAEDVTDILNAEAGSKQHQSPSKRKRTTGDGSHSQNPLKKRSSREHPATATPHNASSNPTPVRSSGRLQARVRPSGQVRPVHTRNPYELPGDLESAGPQPGIKPIKKMRPLKKKPQQLKVSPFKGRGELETRTTAGVNLDDSPRKSPTRNELQKWKKSMAQTRRNGQTRFASIMRDGQWMVPDESVLEDGHNAPVLGLTPVLAVRVAGEAMMTPSKKKSHPRRDGHKEGQREPSEGSSMPEGGPTPGVGPTERANPLAQAAKVTQQSTPTIPAESPNTQPAPQQELAALDDATVQHRQHQHEPKTISDVPEDAEDVPGVEDGGEALDESRELTPHSPRQRPETESQIQARERQEREMEAERQEKIERELRGVEEAVILYECESAWQEALLGAVEIVESRSSGEPKSATGKGISRTAKELRDLLKTYRNYGPDDLTAKRACNDKISRKTASLQERCKHICGFQVERPGRERPKMIRDIYEHLIPDLLKLAKASLRARFRNHNLGQKAREELACLLEITILLVDSAKKWRPKPVLGNTIRTTVQQTVKPHVLFILSRYNESIATEGAEAHVANLEEEQTADRERHDMYLEQRRAEVRARHRGYANATSHKQDPQVIDVDNFEREPTEDIPAPAPLQWTDKELMVLLNALQVYTANSRFQDILDKHGGPKGQLSRFDMDQLVAEARWIKQSWAGHLRDCSDRSWDWLRSVPD</sequence>
<feature type="compositionally biased region" description="Basic residues" evidence="1">
    <location>
        <begin position="125"/>
        <end position="137"/>
    </location>
</feature>
<comment type="caution">
    <text evidence="2">The sequence shown here is derived from an EMBL/GenBank/DDBJ whole genome shotgun (WGS) entry which is preliminary data.</text>
</comment>
<feature type="region of interest" description="Disordered" evidence="1">
    <location>
        <begin position="1"/>
        <end position="197"/>
    </location>
</feature>
<feature type="compositionally biased region" description="Basic residues" evidence="1">
    <location>
        <begin position="236"/>
        <end position="245"/>
    </location>
</feature>
<keyword evidence="3" id="KW-1185">Reference proteome</keyword>
<proteinExistence type="predicted"/>
<feature type="compositionally biased region" description="Polar residues" evidence="1">
    <location>
        <begin position="72"/>
        <end position="88"/>
    </location>
</feature>
<gene>
    <name evidence="2" type="ORF">EDD36DRAFT_447954</name>
</gene>
<dbReference type="Proteomes" id="UP001203852">
    <property type="component" value="Unassembled WGS sequence"/>
</dbReference>
<protein>
    <submittedName>
        <fullName evidence="2">Uncharacterized protein</fullName>
    </submittedName>
</protein>
<name>A0AAN6I974_9EURO</name>
<evidence type="ECO:0000256" key="1">
    <source>
        <dbReference type="SAM" id="MobiDB-lite"/>
    </source>
</evidence>
<dbReference type="AlphaFoldDB" id="A0AAN6I974"/>
<feature type="compositionally biased region" description="Polar residues" evidence="1">
    <location>
        <begin position="283"/>
        <end position="303"/>
    </location>
</feature>
<accession>A0AAN6I974</accession>
<feature type="compositionally biased region" description="Basic and acidic residues" evidence="1">
    <location>
        <begin position="348"/>
        <end position="380"/>
    </location>
</feature>
<evidence type="ECO:0000313" key="3">
    <source>
        <dbReference type="Proteomes" id="UP001203852"/>
    </source>
</evidence>
<dbReference type="EMBL" id="MU404362">
    <property type="protein sequence ID" value="KAI1608873.1"/>
    <property type="molecule type" value="Genomic_DNA"/>
</dbReference>
<feature type="compositionally biased region" description="Polar residues" evidence="1">
    <location>
        <begin position="180"/>
        <end position="191"/>
    </location>
</feature>
<feature type="compositionally biased region" description="Basic and acidic residues" evidence="1">
    <location>
        <begin position="246"/>
        <end position="255"/>
    </location>
</feature>
<organism evidence="2 3">
    <name type="scientific">Exophiala viscosa</name>
    <dbReference type="NCBI Taxonomy" id="2486360"/>
    <lineage>
        <taxon>Eukaryota</taxon>
        <taxon>Fungi</taxon>
        <taxon>Dikarya</taxon>
        <taxon>Ascomycota</taxon>
        <taxon>Pezizomycotina</taxon>
        <taxon>Eurotiomycetes</taxon>
        <taxon>Chaetothyriomycetidae</taxon>
        <taxon>Chaetothyriales</taxon>
        <taxon>Herpotrichiellaceae</taxon>
        <taxon>Exophiala</taxon>
    </lineage>
</organism>
<feature type="compositionally biased region" description="Acidic residues" evidence="1">
    <location>
        <begin position="330"/>
        <end position="347"/>
    </location>
</feature>
<reference evidence="2" key="1">
    <citation type="journal article" date="2022" name="bioRxiv">
        <title>Deciphering the potential niche of two novel black yeast fungi from a biological soil crust based on their genomes, phenotypes, and melanin regulation.</title>
        <authorList>
            <consortium name="DOE Joint Genome Institute"/>
            <person name="Carr E.C."/>
            <person name="Barton Q."/>
            <person name="Grambo S."/>
            <person name="Sullivan M."/>
            <person name="Renfro C.M."/>
            <person name="Kuo A."/>
            <person name="Pangilinan J."/>
            <person name="Lipzen A."/>
            <person name="Keymanesh K."/>
            <person name="Savage E."/>
            <person name="Barry K."/>
            <person name="Grigoriev I.V."/>
            <person name="Riekhof W.R."/>
            <person name="Harris S.S."/>
        </authorList>
    </citation>
    <scope>NUCLEOTIDE SEQUENCE</scope>
    <source>
        <strain evidence="2">JF 03-4F</strain>
    </source>
</reference>